<organism evidence="1 2">
    <name type="scientific">Chitinophaga caseinilytica</name>
    <dbReference type="NCBI Taxonomy" id="2267521"/>
    <lineage>
        <taxon>Bacteria</taxon>
        <taxon>Pseudomonadati</taxon>
        <taxon>Bacteroidota</taxon>
        <taxon>Chitinophagia</taxon>
        <taxon>Chitinophagales</taxon>
        <taxon>Chitinophagaceae</taxon>
        <taxon>Chitinophaga</taxon>
    </lineage>
</organism>
<evidence type="ECO:0008006" key="3">
    <source>
        <dbReference type="Google" id="ProtNLM"/>
    </source>
</evidence>
<proteinExistence type="predicted"/>
<sequence length="162" mass="17656">MKHILLIGLLLPLQALSQSKFSDRIEKEAAALQCPPPDGSKPVTVNAAVVATADSLAVIVKSEILRGWHIYAYVPENQPYIQLDPILETPASLQPAGGWSQTPPTASVHDPGVLIYNNTAVFIRKFARKEPSGGKIKAGLYFQCCDIKQCLPPDEHVVELNF</sequence>
<evidence type="ECO:0000313" key="2">
    <source>
        <dbReference type="Proteomes" id="UP001449657"/>
    </source>
</evidence>
<accession>A0ABZ2YWH2</accession>
<name>A0ABZ2YWH2_9BACT</name>
<dbReference type="Proteomes" id="UP001449657">
    <property type="component" value="Chromosome"/>
</dbReference>
<gene>
    <name evidence="1" type="ORF">WJU22_14290</name>
</gene>
<protein>
    <recommendedName>
        <fullName evidence="3">Thiol:disulfide interchange protein DsbD N-terminal domain-containing protein</fullName>
    </recommendedName>
</protein>
<keyword evidence="2" id="KW-1185">Reference proteome</keyword>
<dbReference type="EMBL" id="CP150096">
    <property type="protein sequence ID" value="WZN44068.1"/>
    <property type="molecule type" value="Genomic_DNA"/>
</dbReference>
<dbReference type="RefSeq" id="WP_341838862.1">
    <property type="nucleotide sequence ID" value="NZ_CP149792.1"/>
</dbReference>
<reference evidence="1 2" key="1">
    <citation type="submission" date="2024-03" db="EMBL/GenBank/DDBJ databases">
        <title>Chitinophaga caseinilytica sp. nov., a casein hydrolysing bacterium isolated from forest soil.</title>
        <authorList>
            <person name="Lee D.S."/>
            <person name="Han D.M."/>
            <person name="Baek J.H."/>
            <person name="Choi D.G."/>
            <person name="Jeon J.H."/>
            <person name="Jeon C.O."/>
        </authorList>
    </citation>
    <scope>NUCLEOTIDE SEQUENCE [LARGE SCALE GENOMIC DNA]</scope>
    <source>
        <strain evidence="1 2">KACC 19118</strain>
    </source>
</reference>
<evidence type="ECO:0000313" key="1">
    <source>
        <dbReference type="EMBL" id="WZN44068.1"/>
    </source>
</evidence>